<dbReference type="SUPFAM" id="SSF46894">
    <property type="entry name" value="C-terminal effector domain of the bipartite response regulators"/>
    <property type="match status" value="1"/>
</dbReference>
<dbReference type="InterPro" id="IPR058852">
    <property type="entry name" value="HTH_77"/>
</dbReference>
<dbReference type="InterPro" id="IPR001867">
    <property type="entry name" value="OmpR/PhoB-type_DNA-bd"/>
</dbReference>
<dbReference type="Gene3D" id="1.10.10.10">
    <property type="entry name" value="Winged helix-like DNA-binding domain superfamily/Winged helix DNA-binding domain"/>
    <property type="match status" value="1"/>
</dbReference>
<evidence type="ECO:0000256" key="4">
    <source>
        <dbReference type="SAM" id="MobiDB-lite"/>
    </source>
</evidence>
<keyword evidence="7" id="KW-1185">Reference proteome</keyword>
<dbReference type="Pfam" id="PF25872">
    <property type="entry name" value="HTH_77"/>
    <property type="match status" value="1"/>
</dbReference>
<gene>
    <name evidence="6" type="ORF">OPKNFCMD_5515</name>
</gene>
<dbReference type="InterPro" id="IPR011990">
    <property type="entry name" value="TPR-like_helical_dom_sf"/>
</dbReference>
<dbReference type="InterPro" id="IPR016032">
    <property type="entry name" value="Sig_transdc_resp-reg_C-effctor"/>
</dbReference>
<dbReference type="Proteomes" id="UP001055167">
    <property type="component" value="Unassembled WGS sequence"/>
</dbReference>
<feature type="coiled-coil region" evidence="3">
    <location>
        <begin position="863"/>
        <end position="890"/>
    </location>
</feature>
<evidence type="ECO:0000256" key="2">
    <source>
        <dbReference type="PROSITE-ProRule" id="PRU01091"/>
    </source>
</evidence>
<dbReference type="InterPro" id="IPR036388">
    <property type="entry name" value="WH-like_DNA-bd_sf"/>
</dbReference>
<evidence type="ECO:0000313" key="7">
    <source>
        <dbReference type="Proteomes" id="UP001055167"/>
    </source>
</evidence>
<dbReference type="InterPro" id="IPR027417">
    <property type="entry name" value="P-loop_NTPase"/>
</dbReference>
<dbReference type="Gene3D" id="3.40.50.300">
    <property type="entry name" value="P-loop containing nucleotide triphosphate hydrolases"/>
    <property type="match status" value="1"/>
</dbReference>
<feature type="region of interest" description="Disordered" evidence="4">
    <location>
        <begin position="680"/>
        <end position="702"/>
    </location>
</feature>
<feature type="region of interest" description="Disordered" evidence="4">
    <location>
        <begin position="490"/>
        <end position="510"/>
    </location>
</feature>
<name>A0ABQ4R4X0_9HYPH</name>
<dbReference type="PANTHER" id="PTHR47691:SF3">
    <property type="entry name" value="HTH-TYPE TRANSCRIPTIONAL REGULATOR RV0890C-RELATED"/>
    <property type="match status" value="1"/>
</dbReference>
<dbReference type="RefSeq" id="WP_162501342.1">
    <property type="nucleotide sequence ID" value="NZ_BPQH01000021.1"/>
</dbReference>
<dbReference type="SUPFAM" id="SSF52540">
    <property type="entry name" value="P-loop containing nucleoside triphosphate hydrolases"/>
    <property type="match status" value="1"/>
</dbReference>
<evidence type="ECO:0000313" key="6">
    <source>
        <dbReference type="EMBL" id="GJD52748.1"/>
    </source>
</evidence>
<organism evidence="6 7">
    <name type="scientific">Methylobacterium crusticola</name>
    <dbReference type="NCBI Taxonomy" id="1697972"/>
    <lineage>
        <taxon>Bacteria</taxon>
        <taxon>Pseudomonadati</taxon>
        <taxon>Pseudomonadota</taxon>
        <taxon>Alphaproteobacteria</taxon>
        <taxon>Hyphomicrobiales</taxon>
        <taxon>Methylobacteriaceae</taxon>
        <taxon>Methylobacterium</taxon>
    </lineage>
</organism>
<comment type="caution">
    <text evidence="6">The sequence shown here is derived from an EMBL/GenBank/DDBJ whole genome shotgun (WGS) entry which is preliminary data.</text>
</comment>
<protein>
    <recommendedName>
        <fullName evidence="5">OmpR/PhoB-type domain-containing protein</fullName>
    </recommendedName>
</protein>
<accession>A0ABQ4R4X0</accession>
<dbReference type="PANTHER" id="PTHR47691">
    <property type="entry name" value="REGULATOR-RELATED"/>
    <property type="match status" value="1"/>
</dbReference>
<dbReference type="Gene3D" id="1.25.40.10">
    <property type="entry name" value="Tetratricopeptide repeat domain"/>
    <property type="match status" value="1"/>
</dbReference>
<sequence>MSAATPTRATAHEPGTEQVIIYTFGPFRLSPAEQLLLRGDAPVRLGGRALEILTALVEQAGEVVSQDDLIGRAWPRTHVDRSNLKVNVAAIRRALAGADARDRYIVTVNGHGYRFVAPVQTARPREQAGRRHALPPAPRLVGRDEDAAAVAERLRSHPLVTVTGPGGIGKTSLAVAVAHAAASAFPDGAWLLDLGALDSARYIASALAHRLGLVVPSDDPDAALVAAIAGRQMLLVFDCCENSLDEAARLVDLVTGAAPDTRVLATSREPLRVAGECVHPLDPLPVPPAGALTAGQALAFAAVGLFVERAAQGPGRFALRDADAPAVAAICRRLDGLPLALELAATRLDAFSPGDLLALLSERVALLDGGRRAGPARQRSLSATLDWSHDLLCADERAVFRRLSVFPGPFTLASARAVGDLGGGAGPDVVGVVAALVAKSLLATGAAGPDRAYRFLDTTRAYALRRLSGSGEWDAAHRRHAERCRELCRRRDDGPGEPWPSDGGQGGSSLGDDLRSALDWALSERGDGALALSLTAAAIPVWERLSFVQELVDTVERALALLPGGTAGPDDRTAVTLRVALAAALLQTRGPVARVAALWREAHEAADRVGDAEGRLRALWGLCDYRTWIGDHRAALALAARIRAEAARTGNRVAGVAVERPTATLLRYRGDLAGARRAAERLLSRSTPRASAGRPERHGRSAARGTLANVLWLQGFADGAVAAARQALEEARAGGDPFAMMNALAHTFVPVALHVGDARAAEEALAMLSDHGARHGLRIWRSVGDCLGAILLLRRGDAEGLGRLREALDEMEATGFRMRRPAYLGSLASALGAHGQRVEARATIAEALAASDRSGETWCRPELLRIEGRLLAAEARAADAEARVREAIELAGRQGALAFALRAATSLAALRRAPDERALLAAIYGRFSEGFDTPDLMAARRCLGDAAVQRDEAAWPVALA</sequence>
<proteinExistence type="predicted"/>
<evidence type="ECO:0000259" key="5">
    <source>
        <dbReference type="PROSITE" id="PS51755"/>
    </source>
</evidence>
<dbReference type="CDD" id="cd00383">
    <property type="entry name" value="trans_reg_C"/>
    <property type="match status" value="1"/>
</dbReference>
<evidence type="ECO:0000256" key="1">
    <source>
        <dbReference type="ARBA" id="ARBA00023125"/>
    </source>
</evidence>
<keyword evidence="3" id="KW-0175">Coiled coil</keyword>
<dbReference type="PRINTS" id="PR00364">
    <property type="entry name" value="DISEASERSIST"/>
</dbReference>
<dbReference type="PROSITE" id="PS51755">
    <property type="entry name" value="OMPR_PHOB"/>
    <property type="match status" value="1"/>
</dbReference>
<evidence type="ECO:0000256" key="3">
    <source>
        <dbReference type="SAM" id="Coils"/>
    </source>
</evidence>
<dbReference type="SMART" id="SM00862">
    <property type="entry name" value="Trans_reg_C"/>
    <property type="match status" value="1"/>
</dbReference>
<feature type="DNA-binding region" description="OmpR/PhoB-type" evidence="2">
    <location>
        <begin position="19"/>
        <end position="117"/>
    </location>
</feature>
<reference evidence="6" key="1">
    <citation type="journal article" date="2021" name="Front. Microbiol.">
        <title>Comprehensive Comparative Genomics and Phenotyping of Methylobacterium Species.</title>
        <authorList>
            <person name="Alessa O."/>
            <person name="Ogura Y."/>
            <person name="Fujitani Y."/>
            <person name="Takami H."/>
            <person name="Hayashi T."/>
            <person name="Sahin N."/>
            <person name="Tani A."/>
        </authorList>
    </citation>
    <scope>NUCLEOTIDE SEQUENCE</scope>
    <source>
        <strain evidence="6">KCTC 52305</strain>
    </source>
</reference>
<feature type="domain" description="OmpR/PhoB-type" evidence="5">
    <location>
        <begin position="19"/>
        <end position="117"/>
    </location>
</feature>
<keyword evidence="1 2" id="KW-0238">DNA-binding</keyword>
<dbReference type="EMBL" id="BPQH01000021">
    <property type="protein sequence ID" value="GJD52748.1"/>
    <property type="molecule type" value="Genomic_DNA"/>
</dbReference>
<reference evidence="6" key="2">
    <citation type="submission" date="2021-08" db="EMBL/GenBank/DDBJ databases">
        <authorList>
            <person name="Tani A."/>
            <person name="Ola A."/>
            <person name="Ogura Y."/>
            <person name="Katsura K."/>
            <person name="Hayashi T."/>
        </authorList>
    </citation>
    <scope>NUCLEOTIDE SEQUENCE</scope>
    <source>
        <strain evidence="6">KCTC 52305</strain>
    </source>
</reference>
<dbReference type="Pfam" id="PF00486">
    <property type="entry name" value="Trans_reg_C"/>
    <property type="match status" value="1"/>
</dbReference>